<protein>
    <recommendedName>
        <fullName evidence="2">DUF4167 domain-containing protein</fullName>
    </recommendedName>
</protein>
<feature type="compositionally biased region" description="Basic residues" evidence="1">
    <location>
        <begin position="269"/>
        <end position="278"/>
    </location>
</feature>
<feature type="compositionally biased region" description="Low complexity" evidence="1">
    <location>
        <begin position="317"/>
        <end position="332"/>
    </location>
</feature>
<dbReference type="Proteomes" id="UP000053176">
    <property type="component" value="Unassembled WGS sequence"/>
</dbReference>
<dbReference type="EMBL" id="LPWA01000120">
    <property type="protein sequence ID" value="KUM25222.1"/>
    <property type="molecule type" value="Genomic_DNA"/>
</dbReference>
<feature type="compositionally biased region" description="Basic and acidic residues" evidence="1">
    <location>
        <begin position="150"/>
        <end position="169"/>
    </location>
</feature>
<organism evidence="3 4">
    <name type="scientific">Rhizobium loti</name>
    <name type="common">Mesorhizobium loti</name>
    <dbReference type="NCBI Taxonomy" id="381"/>
    <lineage>
        <taxon>Bacteria</taxon>
        <taxon>Pseudomonadati</taxon>
        <taxon>Pseudomonadota</taxon>
        <taxon>Alphaproteobacteria</taxon>
        <taxon>Hyphomicrobiales</taxon>
        <taxon>Phyllobacteriaceae</taxon>
        <taxon>Mesorhizobium</taxon>
    </lineage>
</organism>
<feature type="region of interest" description="Disordered" evidence="1">
    <location>
        <begin position="1"/>
        <end position="46"/>
    </location>
</feature>
<feature type="compositionally biased region" description="Acidic residues" evidence="1">
    <location>
        <begin position="102"/>
        <end position="115"/>
    </location>
</feature>
<feature type="domain" description="DUF4167" evidence="2">
    <location>
        <begin position="11"/>
        <end position="90"/>
    </location>
</feature>
<dbReference type="OrthoDB" id="9816310at2"/>
<evidence type="ECO:0000259" key="2">
    <source>
        <dbReference type="Pfam" id="PF13763"/>
    </source>
</evidence>
<reference evidence="3 4" key="1">
    <citation type="submission" date="2015-12" db="EMBL/GenBank/DDBJ databases">
        <title>Draft genome sequence of Mesorhizobium sp. UFLA 01-765, a multitolerant efficient symbiont and plant-growth promoting strain isolated from Zn-mining soil using Leucaena leucocephala as a trap plant.</title>
        <authorList>
            <person name="Rangel W.M."/>
            <person name="Thijs S."/>
            <person name="Longatti S.M."/>
            <person name="Moreira F.M."/>
            <person name="Weyens N."/>
            <person name="Vangronsveld J."/>
            <person name="Van Hamme J.D."/>
            <person name="Bottos E.M."/>
            <person name="Rineau F."/>
        </authorList>
    </citation>
    <scope>NUCLEOTIDE SEQUENCE [LARGE SCALE GENOMIC DNA]</scope>
    <source>
        <strain evidence="3 4">UFLA 01-765</strain>
    </source>
</reference>
<name>A0A117N2N0_RHILI</name>
<evidence type="ECO:0000313" key="3">
    <source>
        <dbReference type="EMBL" id="KUM25222.1"/>
    </source>
</evidence>
<feature type="region of interest" description="Disordered" evidence="1">
    <location>
        <begin position="94"/>
        <end position="345"/>
    </location>
</feature>
<dbReference type="InterPro" id="IPR025430">
    <property type="entry name" value="DUF4167"/>
</dbReference>
<evidence type="ECO:0000256" key="1">
    <source>
        <dbReference type="SAM" id="MobiDB-lite"/>
    </source>
</evidence>
<comment type="caution">
    <text evidence="3">The sequence shown here is derived from an EMBL/GenBank/DDBJ whole genome shotgun (WGS) entry which is preliminary data.</text>
</comment>
<proteinExistence type="predicted"/>
<feature type="compositionally biased region" description="Low complexity" evidence="1">
    <location>
        <begin position="222"/>
        <end position="233"/>
    </location>
</feature>
<evidence type="ECO:0000313" key="4">
    <source>
        <dbReference type="Proteomes" id="UP000053176"/>
    </source>
</evidence>
<gene>
    <name evidence="3" type="ORF">AU467_04455</name>
</gene>
<feature type="compositionally biased region" description="Basic and acidic residues" evidence="1">
    <location>
        <begin position="190"/>
        <end position="211"/>
    </location>
</feature>
<dbReference type="AlphaFoldDB" id="A0A117N2N0"/>
<feature type="compositionally biased region" description="Polar residues" evidence="1">
    <location>
        <begin position="117"/>
        <end position="132"/>
    </location>
</feature>
<accession>A0A117N2N0</accession>
<sequence>MRPQQQNRRMRGRNNNGGGGNNNRKGPNPLTRNYESNGPDVKIRGSAQQIAEKYAALARDAQSSGDRVMAENYLQHAEHYNRIIAAAQAQMPIQNAQQNRDDFDDDVDEDRDEFDTAGSTNAGEAQAANGSGPQPVIEGTPAELGFNQENGRDNNRRDNGQRESGGRDRHRDRRNGGYGQYGQNGQRGDNGQRDGGQRDGGQRGEGQRGEHGGQQFDQNSRSEAQAQPEASAETGSAVESAPLFDSFSPAGLAAQAERNEAAADTGGGRRQRRPRRGRGNAEQGSADREGSSTDESNVADNSVAAVTGNDAVVSTVEQASAPPSESVASEPAGGTSEPAVVDANN</sequence>
<dbReference type="Pfam" id="PF13763">
    <property type="entry name" value="DUF4167"/>
    <property type="match status" value="1"/>
</dbReference>